<dbReference type="Proteomes" id="UP000016587">
    <property type="component" value="Chromosome"/>
</dbReference>
<dbReference type="SMART" id="SM00065">
    <property type="entry name" value="GAF"/>
    <property type="match status" value="1"/>
</dbReference>
<feature type="domain" description="GAF" evidence="1">
    <location>
        <begin position="23"/>
        <end position="170"/>
    </location>
</feature>
<dbReference type="AlphaFoldDB" id="T2GD92"/>
<organism evidence="2 3">
    <name type="scientific">Megalodesulfovibrio gigas (strain ATCC 19364 / DSM 1382 / NCIMB 9332 / VKM B-1759)</name>
    <name type="common">Desulfovibrio gigas</name>
    <dbReference type="NCBI Taxonomy" id="1121448"/>
    <lineage>
        <taxon>Bacteria</taxon>
        <taxon>Pseudomonadati</taxon>
        <taxon>Thermodesulfobacteriota</taxon>
        <taxon>Desulfovibrionia</taxon>
        <taxon>Desulfovibrionales</taxon>
        <taxon>Desulfovibrionaceae</taxon>
        <taxon>Megalodesulfovibrio</taxon>
    </lineage>
</organism>
<dbReference type="EMBL" id="CP006585">
    <property type="protein sequence ID" value="AGW14278.1"/>
    <property type="molecule type" value="Genomic_DNA"/>
</dbReference>
<dbReference type="RefSeq" id="WP_021761280.1">
    <property type="nucleotide sequence ID" value="NC_022444.1"/>
</dbReference>
<proteinExistence type="predicted"/>
<dbReference type="InterPro" id="IPR003018">
    <property type="entry name" value="GAF"/>
</dbReference>
<dbReference type="Pfam" id="PF01590">
    <property type="entry name" value="GAF"/>
    <property type="match status" value="1"/>
</dbReference>
<dbReference type="eggNOG" id="COG2203">
    <property type="taxonomic scope" value="Bacteria"/>
</dbReference>
<dbReference type="OrthoDB" id="9765588at2"/>
<dbReference type="Gene3D" id="3.30.450.40">
    <property type="match status" value="1"/>
</dbReference>
<sequence>MDRFERYFRTLTAVAKCVNSSLEPVQVLKDVTHQTALALHAKGCTLRLLDRTGKRLLPGAGWGLSETYTRKGPVDLEKSQVDREATTGKAIHLEDAQTDPRFQYRDAAKAEGIVSVLVIPLMVNGKAIGAMRVYSETKRNFDEQEMEFAQAIADLCAMAIENARLHQALKTDYEMLVKFESRIFED</sequence>
<dbReference type="KEGG" id="dgg:DGI_2545"/>
<reference evidence="2 3" key="1">
    <citation type="journal article" date="2013" name="J. Bacteriol.">
        <title>Roles of HynAB and Ech, the only two hydrogenases found in the model sulfate reducer Desulfovibrio gigas.</title>
        <authorList>
            <person name="Morais-Silva F.O."/>
            <person name="Santos C.I."/>
            <person name="Rodrigues R."/>
            <person name="Pereira I.A."/>
            <person name="Rodrigues-Pousada C."/>
        </authorList>
    </citation>
    <scope>NUCLEOTIDE SEQUENCE [LARGE SCALE GENOMIC DNA]</scope>
    <source>
        <strain evidence="3">ATCC 19364 / DSM 1382 / NCIMB 9332 / VKM B-1759</strain>
    </source>
</reference>
<name>T2GD92_MEGG1</name>
<accession>T2GD92</accession>
<dbReference type="HOGENOM" id="CLU_123787_0_0_7"/>
<evidence type="ECO:0000259" key="1">
    <source>
        <dbReference type="SMART" id="SM00065"/>
    </source>
</evidence>
<gene>
    <name evidence="2" type="ORF">DGI_2545</name>
</gene>
<keyword evidence="3" id="KW-1185">Reference proteome</keyword>
<dbReference type="STRING" id="1121448.DGI_2545"/>
<dbReference type="InterPro" id="IPR029016">
    <property type="entry name" value="GAF-like_dom_sf"/>
</dbReference>
<protein>
    <submittedName>
        <fullName evidence="2">Putative phytochrome sensor protein</fullName>
    </submittedName>
</protein>
<evidence type="ECO:0000313" key="3">
    <source>
        <dbReference type="Proteomes" id="UP000016587"/>
    </source>
</evidence>
<evidence type="ECO:0000313" key="2">
    <source>
        <dbReference type="EMBL" id="AGW14278.1"/>
    </source>
</evidence>
<dbReference type="SUPFAM" id="SSF55781">
    <property type="entry name" value="GAF domain-like"/>
    <property type="match status" value="1"/>
</dbReference>
<reference evidence="3" key="2">
    <citation type="submission" date="2013-07" db="EMBL/GenBank/DDBJ databases">
        <authorList>
            <person name="Morais-Silva F.O."/>
            <person name="Rezende A.M."/>
            <person name="Pimentel C."/>
            <person name="Resende D.M."/>
            <person name="Santos C.I."/>
            <person name="Clemente C."/>
            <person name="de Oliveira L.M."/>
            <person name="da Silva S.M."/>
            <person name="Costa D.A."/>
            <person name="Varela-Raposo A."/>
            <person name="Horacio E.C.A."/>
            <person name="Matos M."/>
            <person name="Flores O."/>
            <person name="Ruiz J.C."/>
            <person name="Rodrigues-Pousada C."/>
        </authorList>
    </citation>
    <scope>NUCLEOTIDE SEQUENCE [LARGE SCALE GENOMIC DNA]</scope>
    <source>
        <strain evidence="3">ATCC 19364 / DSM 1382 / NCIMB 9332 / VKM B-1759</strain>
    </source>
</reference>
<dbReference type="PATRIC" id="fig|1121448.10.peg.2493"/>